<feature type="transmembrane region" description="Helical" evidence="1">
    <location>
        <begin position="7"/>
        <end position="28"/>
    </location>
</feature>
<evidence type="ECO:0000256" key="1">
    <source>
        <dbReference type="SAM" id="Phobius"/>
    </source>
</evidence>
<dbReference type="Proteomes" id="UP000005396">
    <property type="component" value="Unassembled WGS sequence"/>
</dbReference>
<organism evidence="2 3">
    <name type="scientific">Enterocloster bolteae (strain ATCC BAA-613 / DSM 15670 / CCUG 46953 / JCM 12243 / WAL 16351)</name>
    <name type="common">Clostridium bolteae</name>
    <dbReference type="NCBI Taxonomy" id="411902"/>
    <lineage>
        <taxon>Bacteria</taxon>
        <taxon>Bacillati</taxon>
        <taxon>Bacillota</taxon>
        <taxon>Clostridia</taxon>
        <taxon>Lachnospirales</taxon>
        <taxon>Lachnospiraceae</taxon>
        <taxon>Enterocloster</taxon>
    </lineage>
</organism>
<keyword evidence="1" id="KW-0812">Transmembrane</keyword>
<keyword evidence="1" id="KW-0472">Membrane</keyword>
<protein>
    <recommendedName>
        <fullName evidence="4">DUF5658 domain-containing protein</fullName>
    </recommendedName>
</protein>
<gene>
    <name evidence="2" type="ORF">CLOBOL_06240</name>
</gene>
<reference evidence="2 3" key="1">
    <citation type="submission" date="2007-08" db="EMBL/GenBank/DDBJ databases">
        <authorList>
            <person name="Fulton L."/>
            <person name="Clifton S."/>
            <person name="Fulton B."/>
            <person name="Xu J."/>
            <person name="Minx P."/>
            <person name="Pepin K.H."/>
            <person name="Johnson M."/>
            <person name="Thiruvilangam P."/>
            <person name="Bhonagiri V."/>
            <person name="Nash W.E."/>
            <person name="Mardis E.R."/>
            <person name="Wilson R.K."/>
        </authorList>
    </citation>
    <scope>NUCLEOTIDE SEQUENCE [LARGE SCALE GENOMIC DNA]</scope>
    <source>
        <strain evidence="3">ATCC BAA-613 / DSM 15670 / CCUG 46953 / JCM 12243 / WAL 16351</strain>
    </source>
</reference>
<keyword evidence="1" id="KW-1133">Transmembrane helix</keyword>
<comment type="caution">
    <text evidence="2">The sequence shown here is derived from an EMBL/GenBank/DDBJ whole genome shotgun (WGS) entry which is preliminary data.</text>
</comment>
<accession>A8S213</accession>
<dbReference type="PaxDb" id="411902-CLOBOL_06240"/>
<dbReference type="EMBL" id="ABCC02000047">
    <property type="protein sequence ID" value="EDP13675.1"/>
    <property type="molecule type" value="Genomic_DNA"/>
</dbReference>
<proteinExistence type="predicted"/>
<reference evidence="2 3" key="2">
    <citation type="submission" date="2007-09" db="EMBL/GenBank/DDBJ databases">
        <title>Draft genome sequence of Clostridium bolteae (ATCC BAA-613).</title>
        <authorList>
            <person name="Sudarsanam P."/>
            <person name="Ley R."/>
            <person name="Guruge J."/>
            <person name="Turnbaugh P.J."/>
            <person name="Mahowald M."/>
            <person name="Liep D."/>
            <person name="Gordon J."/>
        </authorList>
    </citation>
    <scope>NUCLEOTIDE SEQUENCE [LARGE SCALE GENOMIC DNA]</scope>
    <source>
        <strain evidence="3">ATCC BAA-613 / DSM 15670 / CCUG 46953 / JCM 12243 / WAL 16351</strain>
    </source>
</reference>
<name>A8S213_ENTBW</name>
<sequence length="59" mass="6821">MTKILSMLVLINETIDVVTMLLIVWNAFLQNIKAHAHILSVYRLTIPVLTSYILIDFYT</sequence>
<evidence type="ECO:0000313" key="3">
    <source>
        <dbReference type="Proteomes" id="UP000005396"/>
    </source>
</evidence>
<evidence type="ECO:0000313" key="2">
    <source>
        <dbReference type="EMBL" id="EDP13675.1"/>
    </source>
</evidence>
<dbReference type="HOGENOM" id="CLU_2952124_0_0_9"/>
<feature type="transmembrane region" description="Helical" evidence="1">
    <location>
        <begin position="34"/>
        <end position="55"/>
    </location>
</feature>
<evidence type="ECO:0008006" key="4">
    <source>
        <dbReference type="Google" id="ProtNLM"/>
    </source>
</evidence>
<dbReference type="AlphaFoldDB" id="A8S213"/>